<gene>
    <name evidence="1" type="ORF">DSO57_1032238</name>
</gene>
<name>A0ACC2UA28_9FUNG</name>
<evidence type="ECO:0000313" key="2">
    <source>
        <dbReference type="Proteomes" id="UP001165960"/>
    </source>
</evidence>
<accession>A0ACC2UA28</accession>
<comment type="caution">
    <text evidence="1">The sequence shown here is derived from an EMBL/GenBank/DDBJ whole genome shotgun (WGS) entry which is preliminary data.</text>
</comment>
<evidence type="ECO:0000313" key="1">
    <source>
        <dbReference type="EMBL" id="KAJ9083690.1"/>
    </source>
</evidence>
<keyword evidence="2" id="KW-1185">Reference proteome</keyword>
<dbReference type="EMBL" id="QTSX02000950">
    <property type="protein sequence ID" value="KAJ9083690.1"/>
    <property type="molecule type" value="Genomic_DNA"/>
</dbReference>
<reference evidence="1" key="1">
    <citation type="submission" date="2022-04" db="EMBL/GenBank/DDBJ databases">
        <title>Genome of the entomopathogenic fungus Entomophthora muscae.</title>
        <authorList>
            <person name="Elya C."/>
            <person name="Lovett B.R."/>
            <person name="Lee E."/>
            <person name="Macias A.M."/>
            <person name="Hajek A.E."/>
            <person name="De Bivort B.L."/>
            <person name="Kasson M.T."/>
            <person name="De Fine Licht H.H."/>
            <person name="Stajich J.E."/>
        </authorList>
    </citation>
    <scope>NUCLEOTIDE SEQUENCE</scope>
    <source>
        <strain evidence="1">Berkeley</strain>
    </source>
</reference>
<organism evidence="1 2">
    <name type="scientific">Entomophthora muscae</name>
    <dbReference type="NCBI Taxonomy" id="34485"/>
    <lineage>
        <taxon>Eukaryota</taxon>
        <taxon>Fungi</taxon>
        <taxon>Fungi incertae sedis</taxon>
        <taxon>Zoopagomycota</taxon>
        <taxon>Entomophthoromycotina</taxon>
        <taxon>Entomophthoromycetes</taxon>
        <taxon>Entomophthorales</taxon>
        <taxon>Entomophthoraceae</taxon>
        <taxon>Entomophthora</taxon>
    </lineage>
</organism>
<sequence length="203" mass="22780">MFALIRALICWIFRPKKTEVGLETQGPVNGLLTLAHGALWTGKGNFEYESRKIFKTTSFSNIAVIHLFNKDPIYCKVMSVDKQYHFSGPKNVNQPIYCPSQERCLVIASWKSKQWKITKHHVSFGKHGLVKSKIGADSSYFVNVLGPANVSVLFNSINIQILATFHVFTRPGFQGEFQEEHAAQILPLDLPASRPNGLVAFLC</sequence>
<dbReference type="Proteomes" id="UP001165960">
    <property type="component" value="Unassembled WGS sequence"/>
</dbReference>
<proteinExistence type="predicted"/>
<protein>
    <submittedName>
        <fullName evidence="1">Uncharacterized protein</fullName>
    </submittedName>
</protein>